<sequence>MTKTNLFAEAFAANRIVVIAEIGVNHNGSMELARQSIDAAVGTGVDAVKFQIYRTDELVTAKAEKAEYQKATTGALEINQRDMLEALELSQDQHRELSDYCTKSGIAYVCTPYDTESARFLAEDLQVTAIKVASSDTTNIPFLKAIDGMARPVILSTGMCNMDEVRDAVDAMPETRKRGELYLLQCTSEYPAPAEESNLRVMRTLADEFCCPVGFSDHTVGNEVSVLAAAHGAQLVEKHFTLDRTLPGPDHRASSEPADFTDLVQRIRRVEIILGSSEKRITEAERANKSAMQKSIYWRNDMAVGTTVTLEDLAFKRPAVGLRPNDVAQVIGRALVRRVESDQAVSLEDLS</sequence>
<proteinExistence type="predicted"/>
<reference evidence="3" key="1">
    <citation type="journal article" date="2019" name="Int. J. Syst. Evol. Microbiol.">
        <title>The Global Catalogue of Microorganisms (GCM) 10K type strain sequencing project: providing services to taxonomists for standard genome sequencing and annotation.</title>
        <authorList>
            <consortium name="The Broad Institute Genomics Platform"/>
            <consortium name="The Broad Institute Genome Sequencing Center for Infectious Disease"/>
            <person name="Wu L."/>
            <person name="Ma J."/>
        </authorList>
    </citation>
    <scope>NUCLEOTIDE SEQUENCE [LARGE SCALE GENOMIC DNA]</scope>
    <source>
        <strain evidence="3">CCUG 60524</strain>
    </source>
</reference>
<dbReference type="Proteomes" id="UP001597108">
    <property type="component" value="Unassembled WGS sequence"/>
</dbReference>
<dbReference type="InterPro" id="IPR013785">
    <property type="entry name" value="Aldolase_TIM"/>
</dbReference>
<dbReference type="PANTHER" id="PTHR42966:SF1">
    <property type="entry name" value="SIALIC ACID SYNTHASE"/>
    <property type="match status" value="1"/>
</dbReference>
<dbReference type="RefSeq" id="WP_386078745.1">
    <property type="nucleotide sequence ID" value="NZ_JBHTJT010000060.1"/>
</dbReference>
<comment type="caution">
    <text evidence="2">The sequence shown here is derived from an EMBL/GenBank/DDBJ whole genome shotgun (WGS) entry which is preliminary data.</text>
</comment>
<dbReference type="InterPro" id="IPR013974">
    <property type="entry name" value="SAF"/>
</dbReference>
<evidence type="ECO:0000313" key="3">
    <source>
        <dbReference type="Proteomes" id="UP001597108"/>
    </source>
</evidence>
<feature type="domain" description="AFP-like" evidence="1">
    <location>
        <begin position="295"/>
        <end position="351"/>
    </location>
</feature>
<gene>
    <name evidence="2" type="ORF">ACFQ2S_23360</name>
</gene>
<protein>
    <submittedName>
        <fullName evidence="2">N-acetylneuraminate synthase family protein</fullName>
    </submittedName>
</protein>
<dbReference type="InterPro" id="IPR036732">
    <property type="entry name" value="AFP_Neu5c_C_sf"/>
</dbReference>
<dbReference type="PROSITE" id="PS50844">
    <property type="entry name" value="AFP_LIKE"/>
    <property type="match status" value="1"/>
</dbReference>
<dbReference type="InterPro" id="IPR051690">
    <property type="entry name" value="PseI-like"/>
</dbReference>
<evidence type="ECO:0000259" key="1">
    <source>
        <dbReference type="PROSITE" id="PS50844"/>
    </source>
</evidence>
<dbReference type="CDD" id="cd11615">
    <property type="entry name" value="SAF_NeuB_like"/>
    <property type="match status" value="1"/>
</dbReference>
<accession>A0ABW3IY86</accession>
<dbReference type="Pfam" id="PF08666">
    <property type="entry name" value="SAF"/>
    <property type="match status" value="1"/>
</dbReference>
<organism evidence="2 3">
    <name type="scientific">Tropicimonas aquimaris</name>
    <dbReference type="NCBI Taxonomy" id="914152"/>
    <lineage>
        <taxon>Bacteria</taxon>
        <taxon>Pseudomonadati</taxon>
        <taxon>Pseudomonadota</taxon>
        <taxon>Alphaproteobacteria</taxon>
        <taxon>Rhodobacterales</taxon>
        <taxon>Roseobacteraceae</taxon>
        <taxon>Tropicimonas</taxon>
    </lineage>
</organism>
<dbReference type="PANTHER" id="PTHR42966">
    <property type="entry name" value="N-ACETYLNEURAMINATE SYNTHASE"/>
    <property type="match status" value="1"/>
</dbReference>
<dbReference type="InterPro" id="IPR057736">
    <property type="entry name" value="SAF_PseI/NeuA/NeuB"/>
</dbReference>
<keyword evidence="3" id="KW-1185">Reference proteome</keyword>
<dbReference type="Gene3D" id="3.90.1210.10">
    <property type="entry name" value="Antifreeze-like/N-acetylneuraminic acid synthase C-terminal domain"/>
    <property type="match status" value="1"/>
</dbReference>
<dbReference type="InterPro" id="IPR006190">
    <property type="entry name" value="SAF_AFP_Neu5Ac"/>
</dbReference>
<dbReference type="SMART" id="SM00858">
    <property type="entry name" value="SAF"/>
    <property type="match status" value="1"/>
</dbReference>
<dbReference type="Pfam" id="PF03102">
    <property type="entry name" value="NeuB"/>
    <property type="match status" value="1"/>
</dbReference>
<dbReference type="SUPFAM" id="SSF51569">
    <property type="entry name" value="Aldolase"/>
    <property type="match status" value="1"/>
</dbReference>
<dbReference type="Gene3D" id="3.20.20.70">
    <property type="entry name" value="Aldolase class I"/>
    <property type="match status" value="1"/>
</dbReference>
<dbReference type="SUPFAM" id="SSF51269">
    <property type="entry name" value="AFP III-like domain"/>
    <property type="match status" value="1"/>
</dbReference>
<name>A0ABW3IY86_9RHOB</name>
<evidence type="ECO:0000313" key="2">
    <source>
        <dbReference type="EMBL" id="MFD0982580.1"/>
    </source>
</evidence>
<dbReference type="EMBL" id="JBHTJT010000060">
    <property type="protein sequence ID" value="MFD0982580.1"/>
    <property type="molecule type" value="Genomic_DNA"/>
</dbReference>
<dbReference type="InterPro" id="IPR013132">
    <property type="entry name" value="PseI/NeuA/B-like_N"/>
</dbReference>